<evidence type="ECO:0000256" key="11">
    <source>
        <dbReference type="PIRSR" id="PIRSR000463-1"/>
    </source>
</evidence>
<keyword evidence="8 10" id="KW-0320">Glycogen biosynthesis</keyword>
<dbReference type="InterPro" id="IPR006407">
    <property type="entry name" value="GlgB"/>
</dbReference>
<dbReference type="InterPro" id="IPR014756">
    <property type="entry name" value="Ig_E-set"/>
</dbReference>
<dbReference type="FunFam" id="3.20.20.80:FF:000003">
    <property type="entry name" value="1,4-alpha-glucan branching enzyme GlgB"/>
    <property type="match status" value="1"/>
</dbReference>
<dbReference type="HAMAP" id="MF_00685">
    <property type="entry name" value="GlgB"/>
    <property type="match status" value="1"/>
</dbReference>
<accession>A0A420EFY9</accession>
<dbReference type="UniPathway" id="UPA00164"/>
<dbReference type="CDD" id="cd02855">
    <property type="entry name" value="E_set_GBE_prok_N"/>
    <property type="match status" value="1"/>
</dbReference>
<evidence type="ECO:0000256" key="6">
    <source>
        <dbReference type="ARBA" id="ARBA00022676"/>
    </source>
</evidence>
<dbReference type="AlphaFoldDB" id="A0A420EFY9"/>
<evidence type="ECO:0000256" key="10">
    <source>
        <dbReference type="HAMAP-Rule" id="MF_00685"/>
    </source>
</evidence>
<dbReference type="SUPFAM" id="SSF81296">
    <property type="entry name" value="E set domains"/>
    <property type="match status" value="2"/>
</dbReference>
<comment type="catalytic activity">
    <reaction evidence="1 10">
        <text>Transfers a segment of a (1-&gt;4)-alpha-D-glucan chain to a primary hydroxy group in a similar glucan chain.</text>
        <dbReference type="EC" id="2.4.1.18"/>
    </reaction>
</comment>
<name>A0A420EFY9_9ALTE</name>
<dbReference type="Pfam" id="PF02806">
    <property type="entry name" value="Alpha-amylase_C"/>
    <property type="match status" value="1"/>
</dbReference>
<evidence type="ECO:0000313" key="14">
    <source>
        <dbReference type="Proteomes" id="UP000286482"/>
    </source>
</evidence>
<keyword evidence="5 10" id="KW-0321">Glycogen metabolism</keyword>
<dbReference type="InterPro" id="IPR006047">
    <property type="entry name" value="GH13_cat_dom"/>
</dbReference>
<dbReference type="OrthoDB" id="9800174at2"/>
<comment type="subunit">
    <text evidence="10">Monomer.</text>
</comment>
<dbReference type="InterPro" id="IPR013780">
    <property type="entry name" value="Glyco_hydro_b"/>
</dbReference>
<dbReference type="InterPro" id="IPR044143">
    <property type="entry name" value="GlgB_N_E_set_prok"/>
</dbReference>
<dbReference type="NCBIfam" id="TIGR01515">
    <property type="entry name" value="branching_enzym"/>
    <property type="match status" value="1"/>
</dbReference>
<dbReference type="GO" id="GO:0043169">
    <property type="term" value="F:cation binding"/>
    <property type="evidence" value="ECO:0007669"/>
    <property type="project" value="InterPro"/>
</dbReference>
<dbReference type="NCBIfam" id="NF003811">
    <property type="entry name" value="PRK05402.1"/>
    <property type="match status" value="1"/>
</dbReference>
<keyword evidence="14" id="KW-1185">Reference proteome</keyword>
<keyword evidence="7 10" id="KW-0808">Transferase</keyword>
<keyword evidence="6 10" id="KW-0328">Glycosyltransferase</keyword>
<evidence type="ECO:0000256" key="5">
    <source>
        <dbReference type="ARBA" id="ARBA00022600"/>
    </source>
</evidence>
<dbReference type="InterPro" id="IPR037439">
    <property type="entry name" value="Branching_enzy"/>
</dbReference>
<dbReference type="PIRSF" id="PIRSF000463">
    <property type="entry name" value="GlgB"/>
    <property type="match status" value="1"/>
</dbReference>
<dbReference type="SMART" id="SM00642">
    <property type="entry name" value="Aamy"/>
    <property type="match status" value="1"/>
</dbReference>
<dbReference type="InterPro" id="IPR013783">
    <property type="entry name" value="Ig-like_fold"/>
</dbReference>
<evidence type="ECO:0000256" key="7">
    <source>
        <dbReference type="ARBA" id="ARBA00022679"/>
    </source>
</evidence>
<dbReference type="Pfam" id="PF22019">
    <property type="entry name" value="GlgB_N"/>
    <property type="match status" value="1"/>
</dbReference>
<comment type="pathway">
    <text evidence="3 10">Glycan biosynthesis; glycogen biosynthesis.</text>
</comment>
<dbReference type="GO" id="GO:0005829">
    <property type="term" value="C:cytosol"/>
    <property type="evidence" value="ECO:0007669"/>
    <property type="project" value="TreeGrafter"/>
</dbReference>
<dbReference type="InterPro" id="IPR054169">
    <property type="entry name" value="GlgB_N"/>
</dbReference>
<evidence type="ECO:0000256" key="8">
    <source>
        <dbReference type="ARBA" id="ARBA00023056"/>
    </source>
</evidence>
<dbReference type="Pfam" id="PF02922">
    <property type="entry name" value="CBM_48"/>
    <property type="match status" value="1"/>
</dbReference>
<dbReference type="GO" id="GO:0003844">
    <property type="term" value="F:1,4-alpha-glucan branching enzyme activity"/>
    <property type="evidence" value="ECO:0007669"/>
    <property type="project" value="UniProtKB-UniRule"/>
</dbReference>
<evidence type="ECO:0000256" key="4">
    <source>
        <dbReference type="ARBA" id="ARBA00009000"/>
    </source>
</evidence>
<dbReference type="GO" id="GO:0005978">
    <property type="term" value="P:glycogen biosynthetic process"/>
    <property type="evidence" value="ECO:0007669"/>
    <property type="project" value="UniProtKB-UniRule"/>
</dbReference>
<dbReference type="Gene3D" id="2.60.40.1180">
    <property type="entry name" value="Golgi alpha-mannosidase II"/>
    <property type="match status" value="1"/>
</dbReference>
<dbReference type="PANTHER" id="PTHR43651">
    <property type="entry name" value="1,4-ALPHA-GLUCAN-BRANCHING ENZYME"/>
    <property type="match status" value="1"/>
</dbReference>
<comment type="caution">
    <text evidence="13">The sequence shown here is derived from an EMBL/GenBank/DDBJ whole genome shotgun (WGS) entry which is preliminary data.</text>
</comment>
<dbReference type="InterPro" id="IPR017853">
    <property type="entry name" value="GH"/>
</dbReference>
<evidence type="ECO:0000259" key="12">
    <source>
        <dbReference type="SMART" id="SM00642"/>
    </source>
</evidence>
<sequence>MKKEITSASSQLAEQLASVRVSQPFSVLGCHSRDKGAQITAWRPDAISIQVEDLHGNKLGQMLKLDQQGLFELELESIPTAYQLAIQYSDSQVVDIDPYQFNELAFEGLAQLHEAPQNLYKTLGAQIKSVELEGNTISGVKFAVYAPSAAAVSLIGDFNLWDGRKHPMERSIDGHWVLFVPGLEAGCKYKFEVKDPHGNQLPHKTDPVGFYSEQYPSFTSIVWDHSQYQWNDEHWIASQHTDKRKEAMSIYEVHLGSWKRKQEQEGKGYLSYRELADELVNYVKDMGYTHIEVLPVSEFPFDGSWGYQPIGMFAPTSRFGTPDDFKYFVDQCHQNNISVIIDWVPAHFPSDAHGLARFDGTSLYEYEDPRRGWHKDWNSYIYDFGRDNVRQFLVASALIWMDEYHIDGLRVDAVASMLYWDYSRDEGEWVPNVDGGNHNYEAISLLKWFNEEVYKQYPHAMTIAEESTAFAGVSRPTFDGGLGFGFKWNMGWMHDSLDFMQKDPAFRKYHHNEITFAMVYNYDENFVLPLSHDEVVHGKGSLLGKMPGDEWQQAANLRAYTAFMWAHPGKKLNFMGNEIAQASEWNHDTSLDWHVLEYPKHAGQQALVKQLNATYKSSPALYQGDYDTRGFEWIDHNDWERSIVSFQRNGIEDQQTIIVVSNFTPLVRESYRIGVNHAGRYRVILNTDSEHYWGSNADCGIEFEAEQIGWNERAYSIAVNLPPLATLYIEKVV</sequence>
<dbReference type="PANTHER" id="PTHR43651:SF3">
    <property type="entry name" value="1,4-ALPHA-GLUCAN-BRANCHING ENZYME"/>
    <property type="match status" value="1"/>
</dbReference>
<dbReference type="SUPFAM" id="SSF51445">
    <property type="entry name" value="(Trans)glycosidases"/>
    <property type="match status" value="1"/>
</dbReference>
<feature type="active site" description="Nucleophile" evidence="10 11">
    <location>
        <position position="412"/>
    </location>
</feature>
<dbReference type="Gene3D" id="2.60.40.10">
    <property type="entry name" value="Immunoglobulins"/>
    <property type="match status" value="1"/>
</dbReference>
<feature type="active site" description="Proton donor" evidence="10 11">
    <location>
        <position position="465"/>
    </location>
</feature>
<evidence type="ECO:0000313" key="13">
    <source>
        <dbReference type="EMBL" id="RKF19588.1"/>
    </source>
</evidence>
<organism evidence="13 14">
    <name type="scientific">Alginatibacterium sediminis</name>
    <dbReference type="NCBI Taxonomy" id="2164068"/>
    <lineage>
        <taxon>Bacteria</taxon>
        <taxon>Pseudomonadati</taxon>
        <taxon>Pseudomonadota</taxon>
        <taxon>Gammaproteobacteria</taxon>
        <taxon>Alteromonadales</taxon>
        <taxon>Alteromonadaceae</taxon>
        <taxon>Alginatibacterium</taxon>
    </lineage>
</organism>
<dbReference type="EMBL" id="RAQO01000004">
    <property type="protein sequence ID" value="RKF19588.1"/>
    <property type="molecule type" value="Genomic_DNA"/>
</dbReference>
<keyword evidence="9 10" id="KW-0119">Carbohydrate metabolism</keyword>
<gene>
    <name evidence="10 13" type="primary">glgB</name>
    <name evidence="13" type="ORF">DBZ36_03740</name>
</gene>
<dbReference type="CDD" id="cd11322">
    <property type="entry name" value="AmyAc_Glg_BE"/>
    <property type="match status" value="1"/>
</dbReference>
<comment type="function">
    <text evidence="2 10">Catalyzes the formation of the alpha-1,6-glucosidic linkages in glycogen by scission of a 1,4-alpha-linked oligosaccharide from growing alpha-1,4-glucan chains and the subsequent attachment of the oligosaccharide to the alpha-1,6 position.</text>
</comment>
<dbReference type="NCBIfam" id="NF008967">
    <property type="entry name" value="PRK12313.1"/>
    <property type="match status" value="1"/>
</dbReference>
<dbReference type="RefSeq" id="WP_120353593.1">
    <property type="nucleotide sequence ID" value="NZ_RAQO01000004.1"/>
</dbReference>
<evidence type="ECO:0000256" key="9">
    <source>
        <dbReference type="ARBA" id="ARBA00023277"/>
    </source>
</evidence>
<feature type="domain" description="Glycosyl hydrolase family 13 catalytic" evidence="12">
    <location>
        <begin position="252"/>
        <end position="647"/>
    </location>
</feature>
<dbReference type="FunFam" id="2.60.40.1180:FF:000002">
    <property type="entry name" value="1,4-alpha-glucan branching enzyme GlgB"/>
    <property type="match status" value="1"/>
</dbReference>
<dbReference type="Proteomes" id="UP000286482">
    <property type="component" value="Unassembled WGS sequence"/>
</dbReference>
<dbReference type="Pfam" id="PF00128">
    <property type="entry name" value="Alpha-amylase"/>
    <property type="match status" value="1"/>
</dbReference>
<dbReference type="InterPro" id="IPR006048">
    <property type="entry name" value="A-amylase/branching_C"/>
</dbReference>
<evidence type="ECO:0000256" key="3">
    <source>
        <dbReference type="ARBA" id="ARBA00004964"/>
    </source>
</evidence>
<evidence type="ECO:0000256" key="1">
    <source>
        <dbReference type="ARBA" id="ARBA00000826"/>
    </source>
</evidence>
<reference evidence="13 14" key="1">
    <citation type="submission" date="2018-09" db="EMBL/GenBank/DDBJ databases">
        <authorList>
            <person name="Wang Z."/>
        </authorList>
    </citation>
    <scope>NUCLEOTIDE SEQUENCE [LARGE SCALE GENOMIC DNA]</scope>
    <source>
        <strain evidence="13 14">ALS 81</strain>
    </source>
</reference>
<evidence type="ECO:0000256" key="2">
    <source>
        <dbReference type="ARBA" id="ARBA00002953"/>
    </source>
</evidence>
<dbReference type="EC" id="2.4.1.18" evidence="10"/>
<comment type="similarity">
    <text evidence="4 10">Belongs to the glycosyl hydrolase 13 family. GlgB subfamily.</text>
</comment>
<proteinExistence type="inferred from homology"/>
<protein>
    <recommendedName>
        <fullName evidence="10">1,4-alpha-glucan branching enzyme GlgB</fullName>
        <ecNumber evidence="10">2.4.1.18</ecNumber>
    </recommendedName>
    <alternativeName>
        <fullName evidence="10">1,4-alpha-D-glucan:1,4-alpha-D-glucan 6-glucosyl-transferase</fullName>
    </alternativeName>
    <alternativeName>
        <fullName evidence="10">Alpha-(1-&gt;4)-glucan branching enzyme</fullName>
    </alternativeName>
    <alternativeName>
        <fullName evidence="10">Glycogen branching enzyme</fullName>
        <shortName evidence="10">BE</shortName>
    </alternativeName>
</protein>
<dbReference type="SUPFAM" id="SSF51011">
    <property type="entry name" value="Glycosyl hydrolase domain"/>
    <property type="match status" value="1"/>
</dbReference>
<dbReference type="InterPro" id="IPR004193">
    <property type="entry name" value="Glyco_hydro_13_N"/>
</dbReference>
<dbReference type="Gene3D" id="3.20.20.80">
    <property type="entry name" value="Glycosidases"/>
    <property type="match status" value="1"/>
</dbReference>
<dbReference type="GO" id="GO:0004553">
    <property type="term" value="F:hydrolase activity, hydrolyzing O-glycosyl compounds"/>
    <property type="evidence" value="ECO:0007669"/>
    <property type="project" value="InterPro"/>
</dbReference>